<keyword evidence="1" id="KW-1133">Transmembrane helix</keyword>
<keyword evidence="1" id="KW-0812">Transmembrane</keyword>
<feature type="transmembrane region" description="Helical" evidence="1">
    <location>
        <begin position="67"/>
        <end position="90"/>
    </location>
</feature>
<accession>A0ABV9NQ05</accession>
<feature type="transmembrane region" description="Helical" evidence="1">
    <location>
        <begin position="21"/>
        <end position="47"/>
    </location>
</feature>
<feature type="transmembrane region" description="Helical" evidence="1">
    <location>
        <begin position="168"/>
        <end position="186"/>
    </location>
</feature>
<keyword evidence="3" id="KW-1185">Reference proteome</keyword>
<feature type="transmembrane region" description="Helical" evidence="1">
    <location>
        <begin position="139"/>
        <end position="161"/>
    </location>
</feature>
<dbReference type="RefSeq" id="WP_377907895.1">
    <property type="nucleotide sequence ID" value="NZ_JBHSGK010000003.1"/>
</dbReference>
<gene>
    <name evidence="2" type="ORF">ACFO4L_01625</name>
</gene>
<sequence length="237" mass="25937">MKAQWKKAARDLSIMQGTWAAWLLGVVLIGYIGAHIMLRIPAFAGFINETGLITFGFHELVWNAMNIFMLVIGIMSCYAFLEMFVGFGVTRRSYYKASITSALLLVAFVNTAGFAVSPLLSVLLGFGGPFSWGMEAALLPAYMLTAFIYYLAGWIISVGFYRWQLSGGFASIAIALVILTVTDRFWNLDKPVPFLSAFFDLNLAQGAWLAAAVSLLFGAAALTGIRKAVYNIPVKVK</sequence>
<dbReference type="Proteomes" id="UP001595896">
    <property type="component" value="Unassembled WGS sequence"/>
</dbReference>
<keyword evidence="1" id="KW-0472">Membrane</keyword>
<organism evidence="2 3">
    <name type="scientific">Bacillus daqingensis</name>
    <dbReference type="NCBI Taxonomy" id="872396"/>
    <lineage>
        <taxon>Bacteria</taxon>
        <taxon>Bacillati</taxon>
        <taxon>Bacillota</taxon>
        <taxon>Bacilli</taxon>
        <taxon>Bacillales</taxon>
        <taxon>Bacillaceae</taxon>
        <taxon>Bacillus</taxon>
    </lineage>
</organism>
<evidence type="ECO:0000313" key="2">
    <source>
        <dbReference type="EMBL" id="MFC4735272.1"/>
    </source>
</evidence>
<comment type="caution">
    <text evidence="2">The sequence shown here is derived from an EMBL/GenBank/DDBJ whole genome shotgun (WGS) entry which is preliminary data.</text>
</comment>
<proteinExistence type="predicted"/>
<evidence type="ECO:0000256" key="1">
    <source>
        <dbReference type="SAM" id="Phobius"/>
    </source>
</evidence>
<name>A0ABV9NQ05_9BACI</name>
<evidence type="ECO:0000313" key="3">
    <source>
        <dbReference type="Proteomes" id="UP001595896"/>
    </source>
</evidence>
<dbReference type="EMBL" id="JBHSGK010000003">
    <property type="protein sequence ID" value="MFC4735272.1"/>
    <property type="molecule type" value="Genomic_DNA"/>
</dbReference>
<protein>
    <submittedName>
        <fullName evidence="2">Uncharacterized protein</fullName>
    </submittedName>
</protein>
<reference evidence="3" key="1">
    <citation type="journal article" date="2019" name="Int. J. Syst. Evol. Microbiol.">
        <title>The Global Catalogue of Microorganisms (GCM) 10K type strain sequencing project: providing services to taxonomists for standard genome sequencing and annotation.</title>
        <authorList>
            <consortium name="The Broad Institute Genomics Platform"/>
            <consortium name="The Broad Institute Genome Sequencing Center for Infectious Disease"/>
            <person name="Wu L."/>
            <person name="Ma J."/>
        </authorList>
    </citation>
    <scope>NUCLEOTIDE SEQUENCE [LARGE SCALE GENOMIC DNA]</scope>
    <source>
        <strain evidence="3">JCM 12165</strain>
    </source>
</reference>
<feature type="transmembrane region" description="Helical" evidence="1">
    <location>
        <begin position="102"/>
        <end position="127"/>
    </location>
</feature>
<feature type="transmembrane region" description="Helical" evidence="1">
    <location>
        <begin position="206"/>
        <end position="225"/>
    </location>
</feature>